<name>A0ABY3R6D4_9BRAD</name>
<feature type="transmembrane region" description="Helical" evidence="5">
    <location>
        <begin position="105"/>
        <end position="128"/>
    </location>
</feature>
<dbReference type="Proteomes" id="UP001431010">
    <property type="component" value="Chromosome"/>
</dbReference>
<keyword evidence="7" id="KW-1185">Reference proteome</keyword>
<comment type="subcellular location">
    <subcellularLocation>
        <location evidence="1">Membrane</location>
        <topology evidence="1">Multi-pass membrane protein</topology>
    </subcellularLocation>
</comment>
<accession>A0ABY3R6D4</accession>
<keyword evidence="2 5" id="KW-0812">Transmembrane</keyword>
<evidence type="ECO:0000313" key="6">
    <source>
        <dbReference type="EMBL" id="UFZ02841.1"/>
    </source>
</evidence>
<dbReference type="EMBL" id="CP088156">
    <property type="protein sequence ID" value="UFZ02841.1"/>
    <property type="molecule type" value="Genomic_DNA"/>
</dbReference>
<evidence type="ECO:0000256" key="2">
    <source>
        <dbReference type="ARBA" id="ARBA00022692"/>
    </source>
</evidence>
<dbReference type="Pfam" id="PF01124">
    <property type="entry name" value="MAPEG"/>
    <property type="match status" value="1"/>
</dbReference>
<evidence type="ECO:0000313" key="7">
    <source>
        <dbReference type="Proteomes" id="UP001431010"/>
    </source>
</evidence>
<reference evidence="6" key="1">
    <citation type="journal article" date="2024" name="Antonie Van Leeuwenhoek">
        <title>Bradyrhizobium ontarionense sp. nov., a novel bacterial symbiont isolated from Aeschynomene indica (Indian jointvetch), harbours photosynthesis, nitrogen fixation and nitrous oxide (N2O) reductase genes.</title>
        <authorList>
            <person name="Bromfield E.S.P."/>
            <person name="Cloutier S."/>
        </authorList>
    </citation>
    <scope>NUCLEOTIDE SEQUENCE</scope>
    <source>
        <strain evidence="6">A19</strain>
    </source>
</reference>
<dbReference type="InterPro" id="IPR050997">
    <property type="entry name" value="MAPEG"/>
</dbReference>
<dbReference type="PANTHER" id="PTHR10250">
    <property type="entry name" value="MICROSOMAL GLUTATHIONE S-TRANSFERASE"/>
    <property type="match status" value="1"/>
</dbReference>
<evidence type="ECO:0000256" key="1">
    <source>
        <dbReference type="ARBA" id="ARBA00004141"/>
    </source>
</evidence>
<dbReference type="InterPro" id="IPR001129">
    <property type="entry name" value="Membr-assoc_MAPEG"/>
</dbReference>
<organism evidence="6 7">
    <name type="scientific">Bradyrhizobium ontarionense</name>
    <dbReference type="NCBI Taxonomy" id="2898149"/>
    <lineage>
        <taxon>Bacteria</taxon>
        <taxon>Pseudomonadati</taxon>
        <taxon>Pseudomonadota</taxon>
        <taxon>Alphaproteobacteria</taxon>
        <taxon>Hyphomicrobiales</taxon>
        <taxon>Nitrobacteraceae</taxon>
        <taxon>Bradyrhizobium</taxon>
    </lineage>
</organism>
<keyword evidence="4 5" id="KW-0472">Membrane</keyword>
<dbReference type="InterPro" id="IPR023352">
    <property type="entry name" value="MAPEG-like_dom_sf"/>
</dbReference>
<sequence>MYHSTALVTVLALILYFYMGLRVAQARARFGVKAPATTGNADFERAFRVQMNTLEWLPIFLPALWLFAIYISDWIAALIGLVWIVGRAMYMVGYAKAAEKRGHGFGVQALAASVLLVGALIAILWRLLHG</sequence>
<keyword evidence="3 5" id="KW-1133">Transmembrane helix</keyword>
<dbReference type="Gene3D" id="1.20.120.550">
    <property type="entry name" value="Membrane associated eicosanoid/glutathione metabolism-like domain"/>
    <property type="match status" value="1"/>
</dbReference>
<feature type="transmembrane region" description="Helical" evidence="5">
    <location>
        <begin position="59"/>
        <end position="84"/>
    </location>
</feature>
<evidence type="ECO:0000256" key="4">
    <source>
        <dbReference type="ARBA" id="ARBA00023136"/>
    </source>
</evidence>
<proteinExistence type="predicted"/>
<dbReference type="RefSeq" id="WP_231318627.1">
    <property type="nucleotide sequence ID" value="NZ_CP088156.1"/>
</dbReference>
<evidence type="ECO:0000256" key="5">
    <source>
        <dbReference type="SAM" id="Phobius"/>
    </source>
</evidence>
<dbReference type="SUPFAM" id="SSF161084">
    <property type="entry name" value="MAPEG domain-like"/>
    <property type="match status" value="1"/>
</dbReference>
<dbReference type="PANTHER" id="PTHR10250:SF15">
    <property type="entry name" value="MICROSOMAL GLUTATHIONE S-TRANSFERASE-RELATED"/>
    <property type="match status" value="1"/>
</dbReference>
<gene>
    <name evidence="6" type="ORF">LQG66_26755</name>
</gene>
<evidence type="ECO:0000256" key="3">
    <source>
        <dbReference type="ARBA" id="ARBA00022989"/>
    </source>
</evidence>
<protein>
    <submittedName>
        <fullName evidence="6">MAPEG family protein</fullName>
    </submittedName>
</protein>